<reference evidence="2" key="1">
    <citation type="journal article" date="2023" name="Mol. Phylogenet. Evol.">
        <title>Genome-scale phylogeny and comparative genomics of the fungal order Sordariales.</title>
        <authorList>
            <person name="Hensen N."/>
            <person name="Bonometti L."/>
            <person name="Westerberg I."/>
            <person name="Brannstrom I.O."/>
            <person name="Guillou S."/>
            <person name="Cros-Aarteil S."/>
            <person name="Calhoun S."/>
            <person name="Haridas S."/>
            <person name="Kuo A."/>
            <person name="Mondo S."/>
            <person name="Pangilinan J."/>
            <person name="Riley R."/>
            <person name="LaButti K."/>
            <person name="Andreopoulos B."/>
            <person name="Lipzen A."/>
            <person name="Chen C."/>
            <person name="Yan M."/>
            <person name="Daum C."/>
            <person name="Ng V."/>
            <person name="Clum A."/>
            <person name="Steindorff A."/>
            <person name="Ohm R.A."/>
            <person name="Martin F."/>
            <person name="Silar P."/>
            <person name="Natvig D.O."/>
            <person name="Lalanne C."/>
            <person name="Gautier V."/>
            <person name="Ament-Velasquez S.L."/>
            <person name="Kruys A."/>
            <person name="Hutchinson M.I."/>
            <person name="Powell A.J."/>
            <person name="Barry K."/>
            <person name="Miller A.N."/>
            <person name="Grigoriev I.V."/>
            <person name="Debuchy R."/>
            <person name="Gladieux P."/>
            <person name="Hiltunen Thoren M."/>
            <person name="Johannesson H."/>
        </authorList>
    </citation>
    <scope>NUCLEOTIDE SEQUENCE</scope>
    <source>
        <strain evidence="2">CBS 232.78</strain>
    </source>
</reference>
<feature type="region of interest" description="Disordered" evidence="1">
    <location>
        <begin position="388"/>
        <end position="412"/>
    </location>
</feature>
<evidence type="ECO:0000256" key="1">
    <source>
        <dbReference type="SAM" id="MobiDB-lite"/>
    </source>
</evidence>
<feature type="region of interest" description="Disordered" evidence="1">
    <location>
        <begin position="345"/>
        <end position="375"/>
    </location>
</feature>
<feature type="compositionally biased region" description="Polar residues" evidence="1">
    <location>
        <begin position="401"/>
        <end position="412"/>
    </location>
</feature>
<feature type="compositionally biased region" description="Polar residues" evidence="1">
    <location>
        <begin position="345"/>
        <end position="372"/>
    </location>
</feature>
<organism evidence="2 3">
    <name type="scientific">Podospora didyma</name>
    <dbReference type="NCBI Taxonomy" id="330526"/>
    <lineage>
        <taxon>Eukaryota</taxon>
        <taxon>Fungi</taxon>
        <taxon>Dikarya</taxon>
        <taxon>Ascomycota</taxon>
        <taxon>Pezizomycotina</taxon>
        <taxon>Sordariomycetes</taxon>
        <taxon>Sordariomycetidae</taxon>
        <taxon>Sordariales</taxon>
        <taxon>Podosporaceae</taxon>
        <taxon>Podospora</taxon>
    </lineage>
</organism>
<evidence type="ECO:0000313" key="3">
    <source>
        <dbReference type="Proteomes" id="UP001285441"/>
    </source>
</evidence>
<dbReference type="EMBL" id="JAULSW010000002">
    <property type="protein sequence ID" value="KAK3389981.1"/>
    <property type="molecule type" value="Genomic_DNA"/>
</dbReference>
<dbReference type="AlphaFoldDB" id="A0AAE0NYE7"/>
<keyword evidence="3" id="KW-1185">Reference proteome</keyword>
<evidence type="ECO:0000313" key="2">
    <source>
        <dbReference type="EMBL" id="KAK3389981.1"/>
    </source>
</evidence>
<proteinExistence type="predicted"/>
<dbReference type="Proteomes" id="UP001285441">
    <property type="component" value="Unassembled WGS sequence"/>
</dbReference>
<accession>A0AAE0NYE7</accession>
<protein>
    <submittedName>
        <fullName evidence="2">Uncharacterized protein</fullName>
    </submittedName>
</protein>
<comment type="caution">
    <text evidence="2">The sequence shown here is derived from an EMBL/GenBank/DDBJ whole genome shotgun (WGS) entry which is preliminary data.</text>
</comment>
<feature type="compositionally biased region" description="Low complexity" evidence="1">
    <location>
        <begin position="388"/>
        <end position="397"/>
    </location>
</feature>
<gene>
    <name evidence="2" type="ORF">B0H63DRAFT_390298</name>
</gene>
<name>A0AAE0NYE7_9PEZI</name>
<reference evidence="2" key="2">
    <citation type="submission" date="2023-06" db="EMBL/GenBank/DDBJ databases">
        <authorList>
            <consortium name="Lawrence Berkeley National Laboratory"/>
            <person name="Haridas S."/>
            <person name="Hensen N."/>
            <person name="Bonometti L."/>
            <person name="Westerberg I."/>
            <person name="Brannstrom I.O."/>
            <person name="Guillou S."/>
            <person name="Cros-Aarteil S."/>
            <person name="Calhoun S."/>
            <person name="Kuo A."/>
            <person name="Mondo S."/>
            <person name="Pangilinan J."/>
            <person name="Riley R."/>
            <person name="LaButti K."/>
            <person name="Andreopoulos B."/>
            <person name="Lipzen A."/>
            <person name="Chen C."/>
            <person name="Yanf M."/>
            <person name="Daum C."/>
            <person name="Ng V."/>
            <person name="Clum A."/>
            <person name="Steindorff A."/>
            <person name="Ohm R."/>
            <person name="Martin F."/>
            <person name="Silar P."/>
            <person name="Natvig D."/>
            <person name="Lalanne C."/>
            <person name="Gautier V."/>
            <person name="Ament-velasquez S.L."/>
            <person name="Kruys A."/>
            <person name="Hutchinson M.I."/>
            <person name="Powell A.J."/>
            <person name="Barry K."/>
            <person name="Miller A.N."/>
            <person name="Grigoriev I.V."/>
            <person name="Debuchy R."/>
            <person name="Gladieux P."/>
            <person name="Thoren M.H."/>
            <person name="Johannesson H."/>
        </authorList>
    </citation>
    <scope>NUCLEOTIDE SEQUENCE</scope>
    <source>
        <strain evidence="2">CBS 232.78</strain>
    </source>
</reference>
<sequence length="412" mass="43970">MSTRTLNWFETQADATAIVANKWNFHIAKAVATNSATPSYNVVWQSQAFAPSTQISWKNQYALAWTADVPSEGVAVKIRGGWQKCDKGEAYDINPLGFWDVSKKAAGEPGWLKVGNIDYSYPGVLGIHIVVGVLNARTGKYEPIFVDETTLPWGSQGKYQPQETVSWWLEASDQSGQVFHSTKSRASTYDFSNPSDALTNSYEWSTSFVMIGGKWTIAAGSPPQTLTAPPPSAQLAALSIGGEAPVELQLDYASWLIVFAVPLAAKALGAIGAALQEKLKNTFRKININIVGTDGTTLRIDYEAGGNGAPGTVEYLGTPLAAGGGPIATIDGALKGLKDSKQIPDNETWNIVPSTNPYSVTSPDSSTFSPPANAQAAPNLKGGYLGYQQQQHQQQGLAKSPFSQGYSNGVTA</sequence>